<comment type="caution">
    <text evidence="2">The sequence shown here is derived from an EMBL/GenBank/DDBJ whole genome shotgun (WGS) entry which is preliminary data.</text>
</comment>
<dbReference type="Proteomes" id="UP001209535">
    <property type="component" value="Unassembled WGS sequence"/>
</dbReference>
<keyword evidence="1" id="KW-1133">Transmembrane helix</keyword>
<name>A0ABT2X1Y9_9RHOB</name>
<accession>A0ABT2X1Y9</accession>
<organism evidence="2 3">
    <name type="scientific">Albidovulum salinarum</name>
    <dbReference type="NCBI Taxonomy" id="2984153"/>
    <lineage>
        <taxon>Bacteria</taxon>
        <taxon>Pseudomonadati</taxon>
        <taxon>Pseudomonadota</taxon>
        <taxon>Alphaproteobacteria</taxon>
        <taxon>Rhodobacterales</taxon>
        <taxon>Paracoccaceae</taxon>
        <taxon>Albidovulum</taxon>
    </lineage>
</organism>
<dbReference type="RefSeq" id="WP_263334895.1">
    <property type="nucleotide sequence ID" value="NZ_JAOVQO010000006.1"/>
</dbReference>
<evidence type="ECO:0000313" key="3">
    <source>
        <dbReference type="Proteomes" id="UP001209535"/>
    </source>
</evidence>
<sequence>MTFTKACRIVATLAVAFGLLRLGMGFGLAFGMGEGADLSGYIGNKTTGQVINQGIYAVLFGVALGTLADISRALQSKAR</sequence>
<evidence type="ECO:0000313" key="2">
    <source>
        <dbReference type="EMBL" id="MCU9847963.1"/>
    </source>
</evidence>
<gene>
    <name evidence="2" type="ORF">OEZ60_08085</name>
</gene>
<feature type="transmembrane region" description="Helical" evidence="1">
    <location>
        <begin position="55"/>
        <end position="74"/>
    </location>
</feature>
<proteinExistence type="predicted"/>
<reference evidence="2 3" key="1">
    <citation type="submission" date="2022-10" db="EMBL/GenBank/DDBJ databases">
        <title>Defluviimonas sp. nov., isolated from ocean surface sediments.</title>
        <authorList>
            <person name="He W."/>
            <person name="Wang L."/>
            <person name="Zhang D.-F."/>
        </authorList>
    </citation>
    <scope>NUCLEOTIDE SEQUENCE [LARGE SCALE GENOMIC DNA]</scope>
    <source>
        <strain evidence="2 3">WL0024</strain>
    </source>
</reference>
<keyword evidence="1" id="KW-0472">Membrane</keyword>
<dbReference type="EMBL" id="JAOVQO010000006">
    <property type="protein sequence ID" value="MCU9847963.1"/>
    <property type="molecule type" value="Genomic_DNA"/>
</dbReference>
<protein>
    <submittedName>
        <fullName evidence="2">Uncharacterized protein</fullName>
    </submittedName>
</protein>
<keyword evidence="1" id="KW-0812">Transmembrane</keyword>
<evidence type="ECO:0000256" key="1">
    <source>
        <dbReference type="SAM" id="Phobius"/>
    </source>
</evidence>
<keyword evidence="3" id="KW-1185">Reference proteome</keyword>